<evidence type="ECO:0000313" key="12">
    <source>
        <dbReference type="EMBL" id="KAK2846240.1"/>
    </source>
</evidence>
<keyword evidence="13" id="KW-1185">Reference proteome</keyword>
<feature type="domain" description="G-protein coupled receptors family 1 profile" evidence="11">
    <location>
        <begin position="50"/>
        <end position="307"/>
    </location>
</feature>
<dbReference type="Proteomes" id="UP001187315">
    <property type="component" value="Unassembled WGS sequence"/>
</dbReference>
<feature type="transmembrane region" description="Helical" evidence="10">
    <location>
        <begin position="34"/>
        <end position="60"/>
    </location>
</feature>
<evidence type="ECO:0000256" key="1">
    <source>
        <dbReference type="ARBA" id="ARBA00004651"/>
    </source>
</evidence>
<dbReference type="PROSITE" id="PS00237">
    <property type="entry name" value="G_PROTEIN_RECEP_F1_1"/>
    <property type="match status" value="1"/>
</dbReference>
<evidence type="ECO:0000256" key="8">
    <source>
        <dbReference type="ARBA" id="ARBA00023224"/>
    </source>
</evidence>
<dbReference type="EMBL" id="JAVHJS010000010">
    <property type="protein sequence ID" value="KAK2846240.1"/>
    <property type="molecule type" value="Genomic_DNA"/>
</dbReference>
<gene>
    <name evidence="12" type="ORF">Q7C36_011094</name>
</gene>
<feature type="transmembrane region" description="Helical" evidence="10">
    <location>
        <begin position="255"/>
        <end position="280"/>
    </location>
</feature>
<evidence type="ECO:0000256" key="4">
    <source>
        <dbReference type="ARBA" id="ARBA00022989"/>
    </source>
</evidence>
<feature type="transmembrane region" description="Helical" evidence="10">
    <location>
        <begin position="72"/>
        <end position="88"/>
    </location>
</feature>
<keyword evidence="2" id="KW-1003">Cell membrane</keyword>
<keyword evidence="5 9" id="KW-0297">G-protein coupled receptor</keyword>
<dbReference type="PRINTS" id="PR00237">
    <property type="entry name" value="GPCRRHODOPSN"/>
</dbReference>
<dbReference type="GO" id="GO:0001594">
    <property type="term" value="F:trace-amine receptor activity"/>
    <property type="evidence" value="ECO:0007669"/>
    <property type="project" value="TreeGrafter"/>
</dbReference>
<dbReference type="InterPro" id="IPR050569">
    <property type="entry name" value="TAAR"/>
</dbReference>
<keyword evidence="4 10" id="KW-1133">Transmembrane helix</keyword>
<name>A0AA88MXJ0_TACVA</name>
<comment type="similarity">
    <text evidence="9">Belongs to the G-protein coupled receptor 1 family.</text>
</comment>
<evidence type="ECO:0000313" key="13">
    <source>
        <dbReference type="Proteomes" id="UP001187315"/>
    </source>
</evidence>
<dbReference type="PANTHER" id="PTHR24249:SF417">
    <property type="entry name" value="TRACE AMINE-ASSOCIATED RECEPTOR 11"/>
    <property type="match status" value="1"/>
</dbReference>
<reference evidence="12" key="1">
    <citation type="submission" date="2023-08" db="EMBL/GenBank/DDBJ databases">
        <title>Pelteobagrus vachellii genome.</title>
        <authorList>
            <person name="Liu H."/>
        </authorList>
    </citation>
    <scope>NUCLEOTIDE SEQUENCE</scope>
    <source>
        <strain evidence="12">PRFRI_2022a</strain>
        <tissue evidence="12">Muscle</tissue>
    </source>
</reference>
<keyword evidence="8 9" id="KW-0807">Transducer</keyword>
<feature type="transmembrane region" description="Helical" evidence="10">
    <location>
        <begin position="292"/>
        <end position="314"/>
    </location>
</feature>
<dbReference type="InterPro" id="IPR000276">
    <property type="entry name" value="GPCR_Rhodpsn"/>
</dbReference>
<feature type="transmembrane region" description="Helical" evidence="10">
    <location>
        <begin position="152"/>
        <end position="171"/>
    </location>
</feature>
<dbReference type="PROSITE" id="PS50262">
    <property type="entry name" value="G_PROTEIN_RECEP_F1_2"/>
    <property type="match status" value="1"/>
</dbReference>
<comment type="caution">
    <text evidence="12">The sequence shown here is derived from an EMBL/GenBank/DDBJ whole genome shotgun (WGS) entry which is preliminary data.</text>
</comment>
<keyword evidence="3 9" id="KW-0812">Transmembrane</keyword>
<evidence type="ECO:0000256" key="5">
    <source>
        <dbReference type="ARBA" id="ARBA00023040"/>
    </source>
</evidence>
<sequence length="329" mass="37216">MNTSLSGMRESTALCYDSLNNSCLRTIYPLALRLSLYFLFTTIFILTVSGNLLVVLVIYISQNLLPTATNHLILSLSLAGFLIGGFVMPHSMMRSVESCWYFGLIFCEFHTTVDVVLCNTTVWHLTFISIDRYLAIFYPLHYRILMTNKTGAAMIISSWGLALVFGFAIVISNPQVKIRGDFYKSCVGGCFSLHAREIGLEYSIIFYFIPVCIIISVYSRIFFVAQRHAKVIHGYSKGPNLSAPLTTKDLKATKILAIVVGTFLFCWTPFFVCNIIDPLIGHSINTLLYESLMWVAYLNAMLNPLIYVFFYSCFRKTAKVLLSKLLMQM</sequence>
<dbReference type="Gene3D" id="1.20.1070.10">
    <property type="entry name" value="Rhodopsin 7-helix transmembrane proteins"/>
    <property type="match status" value="1"/>
</dbReference>
<dbReference type="GO" id="GO:0005886">
    <property type="term" value="C:plasma membrane"/>
    <property type="evidence" value="ECO:0007669"/>
    <property type="project" value="UniProtKB-SubCell"/>
</dbReference>
<comment type="subcellular location">
    <subcellularLocation>
        <location evidence="1">Cell membrane</location>
        <topology evidence="1">Multi-pass membrane protein</topology>
    </subcellularLocation>
</comment>
<evidence type="ECO:0000256" key="10">
    <source>
        <dbReference type="SAM" id="Phobius"/>
    </source>
</evidence>
<dbReference type="PANTHER" id="PTHR24249">
    <property type="entry name" value="HISTAMINE RECEPTOR-RELATED G-PROTEIN COUPLED RECEPTOR"/>
    <property type="match status" value="1"/>
</dbReference>
<organism evidence="12 13">
    <name type="scientific">Tachysurus vachellii</name>
    <name type="common">Darkbarbel catfish</name>
    <name type="synonym">Pelteobagrus vachellii</name>
    <dbReference type="NCBI Taxonomy" id="175792"/>
    <lineage>
        <taxon>Eukaryota</taxon>
        <taxon>Metazoa</taxon>
        <taxon>Chordata</taxon>
        <taxon>Craniata</taxon>
        <taxon>Vertebrata</taxon>
        <taxon>Euteleostomi</taxon>
        <taxon>Actinopterygii</taxon>
        <taxon>Neopterygii</taxon>
        <taxon>Teleostei</taxon>
        <taxon>Ostariophysi</taxon>
        <taxon>Siluriformes</taxon>
        <taxon>Bagridae</taxon>
        <taxon>Tachysurus</taxon>
    </lineage>
</organism>
<evidence type="ECO:0000256" key="3">
    <source>
        <dbReference type="ARBA" id="ARBA00022692"/>
    </source>
</evidence>
<evidence type="ECO:0000256" key="6">
    <source>
        <dbReference type="ARBA" id="ARBA00023136"/>
    </source>
</evidence>
<dbReference type="AlphaFoldDB" id="A0AA88MXJ0"/>
<dbReference type="SUPFAM" id="SSF81321">
    <property type="entry name" value="Family A G protein-coupled receptor-like"/>
    <property type="match status" value="1"/>
</dbReference>
<proteinExistence type="inferred from homology"/>
<protein>
    <recommendedName>
        <fullName evidence="11">G-protein coupled receptors family 1 profile domain-containing protein</fullName>
    </recommendedName>
</protein>
<evidence type="ECO:0000256" key="9">
    <source>
        <dbReference type="RuleBase" id="RU000688"/>
    </source>
</evidence>
<evidence type="ECO:0000259" key="11">
    <source>
        <dbReference type="PROSITE" id="PS50262"/>
    </source>
</evidence>
<dbReference type="Pfam" id="PF00001">
    <property type="entry name" value="7tm_1"/>
    <property type="match status" value="1"/>
</dbReference>
<feature type="transmembrane region" description="Helical" evidence="10">
    <location>
        <begin position="204"/>
        <end position="223"/>
    </location>
</feature>
<dbReference type="InterPro" id="IPR017452">
    <property type="entry name" value="GPCR_Rhodpsn_7TM"/>
</dbReference>
<evidence type="ECO:0000256" key="2">
    <source>
        <dbReference type="ARBA" id="ARBA00022475"/>
    </source>
</evidence>
<accession>A0AA88MXJ0</accession>
<evidence type="ECO:0000256" key="7">
    <source>
        <dbReference type="ARBA" id="ARBA00023170"/>
    </source>
</evidence>
<keyword evidence="7 9" id="KW-0675">Receptor</keyword>
<keyword evidence="6 10" id="KW-0472">Membrane</keyword>